<dbReference type="Gene3D" id="3.40.630.30">
    <property type="match status" value="1"/>
</dbReference>
<dbReference type="EMBL" id="BMUU01000010">
    <property type="protein sequence ID" value="GGY52596.1"/>
    <property type="molecule type" value="Genomic_DNA"/>
</dbReference>
<dbReference type="SUPFAM" id="SSF55729">
    <property type="entry name" value="Acyl-CoA N-acyltransferases (Nat)"/>
    <property type="match status" value="1"/>
</dbReference>
<gene>
    <name evidence="2" type="ORF">GCM10010326_53580</name>
</gene>
<sequence length="174" mass="18277">MTTATLPPAALAALPPRAPAVRWRGAPDFLVRPAREDDGPALAALSRPFARAGALRERPLAAYLSRASDFLVAQAPDGTLEGGLGLSEHAADGVLYNFCVAAHRQGSGMGGRLLQAAFARARGRALTMLFTATTGSGRLFLGHGFVPTRPDLAPAAWARTLDPDRNARVLARTL</sequence>
<evidence type="ECO:0000259" key="1">
    <source>
        <dbReference type="PROSITE" id="PS51186"/>
    </source>
</evidence>
<organism evidence="2 3">
    <name type="scientific">Streptomyces xanthochromogenes</name>
    <dbReference type="NCBI Taxonomy" id="67384"/>
    <lineage>
        <taxon>Bacteria</taxon>
        <taxon>Bacillati</taxon>
        <taxon>Actinomycetota</taxon>
        <taxon>Actinomycetes</taxon>
        <taxon>Kitasatosporales</taxon>
        <taxon>Streptomycetaceae</taxon>
        <taxon>Streptomyces</taxon>
    </lineage>
</organism>
<evidence type="ECO:0000313" key="3">
    <source>
        <dbReference type="Proteomes" id="UP000600946"/>
    </source>
</evidence>
<feature type="domain" description="N-acetyltransferase" evidence="1">
    <location>
        <begin position="29"/>
        <end position="162"/>
    </location>
</feature>
<name>A0ABQ3AKK8_9ACTN</name>
<evidence type="ECO:0000313" key="2">
    <source>
        <dbReference type="EMBL" id="GGY52596.1"/>
    </source>
</evidence>
<dbReference type="Pfam" id="PF13508">
    <property type="entry name" value="Acetyltransf_7"/>
    <property type="match status" value="1"/>
</dbReference>
<proteinExistence type="predicted"/>
<dbReference type="InterPro" id="IPR016181">
    <property type="entry name" value="Acyl_CoA_acyltransferase"/>
</dbReference>
<dbReference type="GeneID" id="96293281"/>
<comment type="caution">
    <text evidence="2">The sequence shown here is derived from an EMBL/GenBank/DDBJ whole genome shotgun (WGS) entry which is preliminary data.</text>
</comment>
<dbReference type="Proteomes" id="UP000600946">
    <property type="component" value="Unassembled WGS sequence"/>
</dbReference>
<reference evidence="3" key="1">
    <citation type="journal article" date="2019" name="Int. J. Syst. Evol. Microbiol.">
        <title>The Global Catalogue of Microorganisms (GCM) 10K type strain sequencing project: providing services to taxonomists for standard genome sequencing and annotation.</title>
        <authorList>
            <consortium name="The Broad Institute Genomics Platform"/>
            <consortium name="The Broad Institute Genome Sequencing Center for Infectious Disease"/>
            <person name="Wu L."/>
            <person name="Ma J."/>
        </authorList>
    </citation>
    <scope>NUCLEOTIDE SEQUENCE [LARGE SCALE GENOMIC DNA]</scope>
    <source>
        <strain evidence="3">JCM 4594</strain>
    </source>
</reference>
<dbReference type="InterPro" id="IPR000182">
    <property type="entry name" value="GNAT_dom"/>
</dbReference>
<dbReference type="RefSeq" id="WP_190028457.1">
    <property type="nucleotide sequence ID" value="NZ_BMUU01000010.1"/>
</dbReference>
<protein>
    <recommendedName>
        <fullName evidence="1">N-acetyltransferase domain-containing protein</fullName>
    </recommendedName>
</protein>
<dbReference type="PROSITE" id="PS51186">
    <property type="entry name" value="GNAT"/>
    <property type="match status" value="1"/>
</dbReference>
<keyword evidence="3" id="KW-1185">Reference proteome</keyword>
<accession>A0ABQ3AKK8</accession>